<comment type="similarity">
    <text evidence="2 11">Belongs to the ABC-2 integral membrane protein family.</text>
</comment>
<evidence type="ECO:0000256" key="2">
    <source>
        <dbReference type="ARBA" id="ARBA00007783"/>
    </source>
</evidence>
<feature type="transmembrane region" description="Helical" evidence="11">
    <location>
        <begin position="42"/>
        <end position="64"/>
    </location>
</feature>
<proteinExistence type="inferred from homology"/>
<evidence type="ECO:0000313" key="14">
    <source>
        <dbReference type="Proteomes" id="UP001356170"/>
    </source>
</evidence>
<evidence type="ECO:0000256" key="11">
    <source>
        <dbReference type="RuleBase" id="RU361157"/>
    </source>
</evidence>
<keyword evidence="3 11" id="KW-0813">Transport</keyword>
<evidence type="ECO:0000313" key="13">
    <source>
        <dbReference type="EMBL" id="MEF2155270.1"/>
    </source>
</evidence>
<comment type="caution">
    <text evidence="13">The sequence shown here is derived from an EMBL/GenBank/DDBJ whole genome shotgun (WGS) entry which is preliminary data.</text>
</comment>
<dbReference type="EMBL" id="JAZHBO010000001">
    <property type="protein sequence ID" value="MEF2155270.1"/>
    <property type="molecule type" value="Genomic_DNA"/>
</dbReference>
<evidence type="ECO:0000256" key="8">
    <source>
        <dbReference type="ARBA" id="ARBA00022989"/>
    </source>
</evidence>
<evidence type="ECO:0000256" key="7">
    <source>
        <dbReference type="ARBA" id="ARBA00022903"/>
    </source>
</evidence>
<evidence type="ECO:0000256" key="5">
    <source>
        <dbReference type="ARBA" id="ARBA00022597"/>
    </source>
</evidence>
<evidence type="ECO:0000256" key="1">
    <source>
        <dbReference type="ARBA" id="ARBA00004651"/>
    </source>
</evidence>
<dbReference type="PANTHER" id="PTHR30413:SF10">
    <property type="entry name" value="CAPSULE POLYSACCHARIDE EXPORT INNER-MEMBRANE PROTEIN CTRC"/>
    <property type="match status" value="1"/>
</dbReference>
<keyword evidence="5" id="KW-0762">Sugar transport</keyword>
<keyword evidence="8 11" id="KW-1133">Transmembrane helix</keyword>
<reference evidence="13 14" key="1">
    <citation type="submission" date="2024-01" db="EMBL/GenBank/DDBJ databases">
        <title>Novel species of the genus Luteimonas isolated from rivers.</title>
        <authorList>
            <person name="Lu H."/>
        </authorList>
    </citation>
    <scope>NUCLEOTIDE SEQUENCE [LARGE SCALE GENOMIC DNA]</scope>
    <source>
        <strain evidence="13 14">FXH3W</strain>
    </source>
</reference>
<comment type="subcellular location">
    <subcellularLocation>
        <location evidence="11">Cell inner membrane</location>
        <topology evidence="11">Multi-pass membrane protein</topology>
    </subcellularLocation>
    <subcellularLocation>
        <location evidence="1">Cell membrane</location>
        <topology evidence="1">Multi-pass membrane protein</topology>
    </subcellularLocation>
</comment>
<dbReference type="InterPro" id="IPR013525">
    <property type="entry name" value="ABC2_TM"/>
</dbReference>
<feature type="domain" description="ABC transmembrane type-2" evidence="12">
    <location>
        <begin position="40"/>
        <end position="264"/>
    </location>
</feature>
<name>A0ABU7UYU9_9GAMM</name>
<gene>
    <name evidence="13" type="ORF">V3390_03360</name>
</gene>
<keyword evidence="9" id="KW-0625">Polysaccharide transport</keyword>
<dbReference type="PANTHER" id="PTHR30413">
    <property type="entry name" value="INNER MEMBRANE TRANSPORT PERMEASE"/>
    <property type="match status" value="1"/>
</dbReference>
<feature type="transmembrane region" description="Helical" evidence="11">
    <location>
        <begin position="70"/>
        <end position="91"/>
    </location>
</feature>
<feature type="transmembrane region" description="Helical" evidence="11">
    <location>
        <begin position="187"/>
        <end position="205"/>
    </location>
</feature>
<dbReference type="PROSITE" id="PS51012">
    <property type="entry name" value="ABC_TM2"/>
    <property type="match status" value="1"/>
</dbReference>
<dbReference type="Pfam" id="PF01061">
    <property type="entry name" value="ABC2_membrane"/>
    <property type="match status" value="1"/>
</dbReference>
<feature type="transmembrane region" description="Helical" evidence="11">
    <location>
        <begin position="151"/>
        <end position="180"/>
    </location>
</feature>
<keyword evidence="4 11" id="KW-1003">Cell membrane</keyword>
<keyword evidence="10 11" id="KW-0472">Membrane</keyword>
<evidence type="ECO:0000256" key="10">
    <source>
        <dbReference type="ARBA" id="ARBA00023136"/>
    </source>
</evidence>
<accession>A0ABU7UYU9</accession>
<sequence length="272" mass="30744">MSEMMFPRPMDVFRPLWERKYLIKQLVKKELSAKYRRSNLGFLWVVLNPVLLMSAYTLVFGVLLRARWGGAGSTLEFALVLQAGLIFYNFFNEVVSRSAGQIHSNQSLVTKMRFPLEVLSWVSVIVASIDFLMSLIVWTVLFVLIKHEFPLGIFGVPVVLIPFAVFTVGISWFVAAAAVFHSDLEHIIPSLMVLLMFVSPLLFPANSMPEQLSFLTQWNPLTYVFEAGRGILLNVQWPSVNVMLFGVLTSLAVAWIGLVSFKGNQLEFADVY</sequence>
<keyword evidence="14" id="KW-1185">Reference proteome</keyword>
<evidence type="ECO:0000256" key="6">
    <source>
        <dbReference type="ARBA" id="ARBA00022692"/>
    </source>
</evidence>
<feature type="transmembrane region" description="Helical" evidence="11">
    <location>
        <begin position="242"/>
        <end position="261"/>
    </location>
</feature>
<feature type="transmembrane region" description="Helical" evidence="11">
    <location>
        <begin position="118"/>
        <end position="145"/>
    </location>
</feature>
<evidence type="ECO:0000256" key="4">
    <source>
        <dbReference type="ARBA" id="ARBA00022475"/>
    </source>
</evidence>
<evidence type="ECO:0000256" key="9">
    <source>
        <dbReference type="ARBA" id="ARBA00023047"/>
    </source>
</evidence>
<dbReference type="RefSeq" id="WP_331703342.1">
    <property type="nucleotide sequence ID" value="NZ_JAZHBO010000001.1"/>
</dbReference>
<evidence type="ECO:0000256" key="3">
    <source>
        <dbReference type="ARBA" id="ARBA00022448"/>
    </source>
</evidence>
<organism evidence="13 14">
    <name type="scientific">Aquilutibacter rugosus</name>
    <dbReference type="NCBI Taxonomy" id="3115820"/>
    <lineage>
        <taxon>Bacteria</taxon>
        <taxon>Pseudomonadati</taxon>
        <taxon>Pseudomonadota</taxon>
        <taxon>Gammaproteobacteria</taxon>
        <taxon>Lysobacterales</taxon>
        <taxon>Lysobacteraceae</taxon>
        <taxon>Aquilutibacter</taxon>
    </lineage>
</organism>
<dbReference type="Proteomes" id="UP001356170">
    <property type="component" value="Unassembled WGS sequence"/>
</dbReference>
<dbReference type="PRINTS" id="PR00164">
    <property type="entry name" value="ABC2TRNSPORT"/>
</dbReference>
<dbReference type="PIRSF" id="PIRSF006648">
    <property type="entry name" value="DrrB"/>
    <property type="match status" value="1"/>
</dbReference>
<dbReference type="InterPro" id="IPR000412">
    <property type="entry name" value="ABC_2_transport"/>
</dbReference>
<dbReference type="InterPro" id="IPR047817">
    <property type="entry name" value="ABC2_TM_bact-type"/>
</dbReference>
<keyword evidence="7" id="KW-0972">Capsule biogenesis/degradation</keyword>
<evidence type="ECO:0000259" key="12">
    <source>
        <dbReference type="PROSITE" id="PS51012"/>
    </source>
</evidence>
<keyword evidence="6 11" id="KW-0812">Transmembrane</keyword>
<protein>
    <recommendedName>
        <fullName evidence="11">Transport permease protein</fullName>
    </recommendedName>
</protein>